<dbReference type="Gene3D" id="1.10.3210.10">
    <property type="entry name" value="Hypothetical protein af1432"/>
    <property type="match status" value="1"/>
</dbReference>
<dbReference type="STRING" id="1795632.TH606_06935"/>
<dbReference type="PANTHER" id="PTHR33525:SF4">
    <property type="entry name" value="CYCLIC DI-GMP PHOSPHODIESTERASE CDGJ"/>
    <property type="match status" value="1"/>
</dbReference>
<dbReference type="PROSITE" id="PS51833">
    <property type="entry name" value="HDOD"/>
    <property type="match status" value="1"/>
</dbReference>
<dbReference type="AlphaFoldDB" id="A0A177E8C3"/>
<evidence type="ECO:0000259" key="1">
    <source>
        <dbReference type="PROSITE" id="PS51833"/>
    </source>
</evidence>
<dbReference type="SUPFAM" id="SSF109604">
    <property type="entry name" value="HD-domain/PDEase-like"/>
    <property type="match status" value="1"/>
</dbReference>
<name>A0A177E8C3_9BACT</name>
<evidence type="ECO:0000313" key="3">
    <source>
        <dbReference type="Proteomes" id="UP000076964"/>
    </source>
</evidence>
<proteinExistence type="predicted"/>
<protein>
    <recommendedName>
        <fullName evidence="1">HDOD domain-containing protein</fullName>
    </recommendedName>
</protein>
<accession>A0A177E8C3</accession>
<reference evidence="2 3" key="1">
    <citation type="submission" date="2016-02" db="EMBL/GenBank/DDBJ databases">
        <title>Draft genome sequence of Thermodesulfatator sp. S606.</title>
        <authorList>
            <person name="Lai Q."/>
            <person name="Cao J."/>
            <person name="Dupont S."/>
            <person name="Shao Z."/>
            <person name="Jebbar M."/>
            <person name="Alain K."/>
        </authorList>
    </citation>
    <scope>NUCLEOTIDE SEQUENCE [LARGE SCALE GENOMIC DNA]</scope>
    <source>
        <strain evidence="2 3">S606</strain>
    </source>
</reference>
<dbReference type="InterPro" id="IPR052340">
    <property type="entry name" value="RNase_Y/CdgJ"/>
</dbReference>
<gene>
    <name evidence="2" type="ORF">TH606_06935</name>
</gene>
<dbReference type="Pfam" id="PF08668">
    <property type="entry name" value="HDOD"/>
    <property type="match status" value="1"/>
</dbReference>
<comment type="caution">
    <text evidence="2">The sequence shown here is derived from an EMBL/GenBank/DDBJ whole genome shotgun (WGS) entry which is preliminary data.</text>
</comment>
<evidence type="ECO:0000313" key="2">
    <source>
        <dbReference type="EMBL" id="OAG27472.1"/>
    </source>
</evidence>
<dbReference type="InterPro" id="IPR013976">
    <property type="entry name" value="HDOD"/>
</dbReference>
<sequence>MRTGNTSDISQINWSKLKELLAEKELPCSYVALSLLETLEDIEEISLQDLAAHILKDYGLTNKVIKLANSSFYNPSGVEIITVSRAILFLGFEKIREIILVSEYLEEIISKSSPENRDILLRLLGETFLGAFLGKQLALHLKLPAEEFFIQLLFR</sequence>
<dbReference type="Proteomes" id="UP000076964">
    <property type="component" value="Unassembled WGS sequence"/>
</dbReference>
<feature type="domain" description="HDOD" evidence="1">
    <location>
        <begin position="25"/>
        <end position="155"/>
    </location>
</feature>
<dbReference type="EMBL" id="LSFI01000029">
    <property type="protein sequence ID" value="OAG27472.1"/>
    <property type="molecule type" value="Genomic_DNA"/>
</dbReference>
<dbReference type="PANTHER" id="PTHR33525">
    <property type="match status" value="1"/>
</dbReference>
<organism evidence="2 3">
    <name type="scientific">Thermodesulfatator autotrophicus</name>
    <dbReference type="NCBI Taxonomy" id="1795632"/>
    <lineage>
        <taxon>Bacteria</taxon>
        <taxon>Pseudomonadati</taxon>
        <taxon>Thermodesulfobacteriota</taxon>
        <taxon>Thermodesulfobacteria</taxon>
        <taxon>Thermodesulfobacteriales</taxon>
        <taxon>Thermodesulfatatoraceae</taxon>
        <taxon>Thermodesulfatator</taxon>
    </lineage>
</organism>
<keyword evidence="3" id="KW-1185">Reference proteome</keyword>